<evidence type="ECO:0000313" key="2">
    <source>
        <dbReference type="Proteomes" id="UP000308600"/>
    </source>
</evidence>
<organism evidence="1 2">
    <name type="scientific">Pluteus cervinus</name>
    <dbReference type="NCBI Taxonomy" id="181527"/>
    <lineage>
        <taxon>Eukaryota</taxon>
        <taxon>Fungi</taxon>
        <taxon>Dikarya</taxon>
        <taxon>Basidiomycota</taxon>
        <taxon>Agaricomycotina</taxon>
        <taxon>Agaricomycetes</taxon>
        <taxon>Agaricomycetidae</taxon>
        <taxon>Agaricales</taxon>
        <taxon>Pluteineae</taxon>
        <taxon>Pluteaceae</taxon>
        <taxon>Pluteus</taxon>
    </lineage>
</organism>
<protein>
    <submittedName>
        <fullName evidence="1">Uncharacterized protein</fullName>
    </submittedName>
</protein>
<name>A0ACD3AUW1_9AGAR</name>
<evidence type="ECO:0000313" key="1">
    <source>
        <dbReference type="EMBL" id="TFK69546.1"/>
    </source>
</evidence>
<sequence>MSSAQPNPLSIPSYFTAALETLLESFHDPFGEFISLHDLADAYNTLSHQIRSQACLLLQPVSYPALEPLQKDSARLWAIFRRDIRRCLVDPSGLGRLPASTPNHSISSPLHLSDEHIQFAADLATLCQYALRFASDICILPALYSIFTTHDLHGLLDDILMIVATRSLPTPSAQRTHTLIIWFLQTQTLPFDALEPVAEQIVSALDRGLVGDFGDQAIIDSLRAVQLSLRRHPSLFAVPLAPSFVCVLDLLLSDVPSVRAQAAVTIGAYILSRLDGHEVVDSSSVPIEDTLQSFIQNGIKNKADGTCQFGILHLAVPMQQIELPGDGPIWALLVSASFIVLLGGSIFGQPHSIKFCLSLLAQALGHKRETVRFLQAIVWRCLIWSYFSLRDKARNAPVGEQKRLFKLQERAFLLVKEELRGGIGVSLVSALLANNKVASNPNLRTEDVNKALSVIKDMITSSAKGTQQQGLLLLKAIVDAENPSVSNPFAPRDRDGILERKLFDGSLLNAGSGSLPTMIKSLASVNFSQVRGLTEDEMADHWESLIGIWVECMKLNQKDELQGADGLLDIWRSLLLVQLQLTQERSTGTTSVVASRVASTICRFISQNEVVEVQAEQLSLVDALWSTVQSIFSQTWLSGPAQIIMASILKQNFTLLDDTVKAAWLSLCAKLVSVGIPALLHIISVQSHRTEETEMKRQLWMLLAKTYQDCDETQSWQDLVSFLLIPFRGWAMSQDGYELWEGTLRSSFSLAGRFGFRPLRVIQHLFERIQDQRSRIFHSSPRYLVAVLAHLDLTDEDNLPIPLLSTIGEVLNTLYPPAAEHLALSLEIIQCLKSVLNSIHPPLLVDGLIPLCKGLCLWLSDEKGSLLASELNTVTETVYCTTLDILRDQPPKLDHLLVLTDFFISVFHRVPEPAVGPIAFARFWQGTYMQNPQWIPHYSDDLRSCLKAISYVWSSQLVGCSLSTDSQNTSKVTASIPDSEPLVKKPRLLETPVPLGTSPLAIPTTSLLRPSGQSLEDSYMALLSSSSPPPFGDRPSSPRAEPPSVTRRPTKTPSRHGGSDFGHPGPVRPSSEGMTSLYDPVVTTPPRRPPPSRRESIQSLGLSTPRPTLEPSSPTDIFLYGDEDKSDNGTQPASLKRRRTEIESLIPCLSKGRKSTSEASSRGVSFLIPGFSSPPRPSEDSPALPVHKTKSRPAVSQKDDSQLIPGINISVFSRRQPRRSRGRSPQDPIPPTSSGVTHKFKTSSPVSNPWIWSSPPPNRDRKPFIRDDDGEDQIESWEASELRKLEAGVDIYAFPPSDDPHIPTSEMDMEEVNEALSFGADFDKRHEADIGEDITSRSDISPRNRIRKENDRQRRRSRTAPIPFSLYPPSHPAPSSNATGTGAGSKRKRLSDSNDLYELGSTSRLQRSTSISVQSRHQAIPRNSRKHPQPRPHPHQYLEDGEQGPKKKVLRLDALETAYAAIAGQGASQIPVQDLMHATRLVNKLGQALTERMSKKIGVGPAGVDEDEVDEIEESLQEKQAPQARGKTNLKTSYKGKGKGKERARDDVDEEGY</sequence>
<dbReference type="EMBL" id="ML208329">
    <property type="protein sequence ID" value="TFK69546.1"/>
    <property type="molecule type" value="Genomic_DNA"/>
</dbReference>
<proteinExistence type="predicted"/>
<dbReference type="Proteomes" id="UP000308600">
    <property type="component" value="Unassembled WGS sequence"/>
</dbReference>
<gene>
    <name evidence="1" type="ORF">BDN72DRAFT_959509</name>
</gene>
<accession>A0ACD3AUW1</accession>
<reference evidence="1 2" key="1">
    <citation type="journal article" date="2019" name="Nat. Ecol. Evol.">
        <title>Megaphylogeny resolves global patterns of mushroom evolution.</title>
        <authorList>
            <person name="Varga T."/>
            <person name="Krizsan K."/>
            <person name="Foldi C."/>
            <person name="Dima B."/>
            <person name="Sanchez-Garcia M."/>
            <person name="Sanchez-Ramirez S."/>
            <person name="Szollosi G.J."/>
            <person name="Szarkandi J.G."/>
            <person name="Papp V."/>
            <person name="Albert L."/>
            <person name="Andreopoulos W."/>
            <person name="Angelini C."/>
            <person name="Antonin V."/>
            <person name="Barry K.W."/>
            <person name="Bougher N.L."/>
            <person name="Buchanan P."/>
            <person name="Buyck B."/>
            <person name="Bense V."/>
            <person name="Catcheside P."/>
            <person name="Chovatia M."/>
            <person name="Cooper J."/>
            <person name="Damon W."/>
            <person name="Desjardin D."/>
            <person name="Finy P."/>
            <person name="Geml J."/>
            <person name="Haridas S."/>
            <person name="Hughes K."/>
            <person name="Justo A."/>
            <person name="Karasinski D."/>
            <person name="Kautmanova I."/>
            <person name="Kiss B."/>
            <person name="Kocsube S."/>
            <person name="Kotiranta H."/>
            <person name="LaButti K.M."/>
            <person name="Lechner B.E."/>
            <person name="Liimatainen K."/>
            <person name="Lipzen A."/>
            <person name="Lukacs Z."/>
            <person name="Mihaltcheva S."/>
            <person name="Morgado L.N."/>
            <person name="Niskanen T."/>
            <person name="Noordeloos M.E."/>
            <person name="Ohm R.A."/>
            <person name="Ortiz-Santana B."/>
            <person name="Ovrebo C."/>
            <person name="Racz N."/>
            <person name="Riley R."/>
            <person name="Savchenko A."/>
            <person name="Shiryaev A."/>
            <person name="Soop K."/>
            <person name="Spirin V."/>
            <person name="Szebenyi C."/>
            <person name="Tomsovsky M."/>
            <person name="Tulloss R.E."/>
            <person name="Uehling J."/>
            <person name="Grigoriev I.V."/>
            <person name="Vagvolgyi C."/>
            <person name="Papp T."/>
            <person name="Martin F.M."/>
            <person name="Miettinen O."/>
            <person name="Hibbett D.S."/>
            <person name="Nagy L.G."/>
        </authorList>
    </citation>
    <scope>NUCLEOTIDE SEQUENCE [LARGE SCALE GENOMIC DNA]</scope>
    <source>
        <strain evidence="1 2">NL-1719</strain>
    </source>
</reference>
<keyword evidence="2" id="KW-1185">Reference proteome</keyword>